<sequence length="253" mass="25887">MNEQEFAGLAAGAAVHALSHEDEVVFETARRQHPEWERHVTASAATAAALADGAAEVTPPPHIRSALLARIAVTPQESPADTRTEAGGGVPATTAAPPRRGAWRARTWFALAASLALLVGVGWGAAFLNQQLNPPAPVAALEEIREAPDARTESAPIADGGEATAYWSPTVGKAVLILEGIAPVGEDESYQMWLIRDGSAVSAGLVPADDGVGPALLSGSLEPGDVLAVTREPAGGSPTGQPTSDPLVAIETP</sequence>
<evidence type="ECO:0000259" key="13">
    <source>
        <dbReference type="Pfam" id="PF10099"/>
    </source>
</evidence>
<evidence type="ECO:0000256" key="8">
    <source>
        <dbReference type="ARBA" id="ARBA00023163"/>
    </source>
</evidence>
<evidence type="ECO:0000256" key="12">
    <source>
        <dbReference type="SAM" id="Phobius"/>
    </source>
</evidence>
<gene>
    <name evidence="14" type="ORF">F6J85_13880</name>
</gene>
<dbReference type="InterPro" id="IPR051474">
    <property type="entry name" value="Anti-sigma-K/W_factor"/>
</dbReference>
<dbReference type="PANTHER" id="PTHR37461">
    <property type="entry name" value="ANTI-SIGMA-K FACTOR RSKA"/>
    <property type="match status" value="1"/>
</dbReference>
<keyword evidence="5 12" id="KW-1133">Transmembrane helix</keyword>
<keyword evidence="15" id="KW-1185">Reference proteome</keyword>
<reference evidence="15" key="1">
    <citation type="submission" date="2019-09" db="EMBL/GenBank/DDBJ databases">
        <title>Mumia zhuanghuii sp. nov. isolated from the intestinal contents of plateau pika (Ochotona curzoniae) in the Qinghai-Tibet plateau of China.</title>
        <authorList>
            <person name="Tian Z."/>
        </authorList>
    </citation>
    <scope>NUCLEOTIDE SEQUENCE [LARGE SCALE GENOMIC DNA]</scope>
    <source>
        <strain evidence="15">L-031</strain>
    </source>
</reference>
<dbReference type="AlphaFoldDB" id="A0A5J6L6N0"/>
<dbReference type="Pfam" id="PF10099">
    <property type="entry name" value="RskA_C"/>
    <property type="match status" value="1"/>
</dbReference>
<evidence type="ECO:0000256" key="9">
    <source>
        <dbReference type="ARBA" id="ARBA00029829"/>
    </source>
</evidence>
<evidence type="ECO:0000256" key="11">
    <source>
        <dbReference type="SAM" id="MobiDB-lite"/>
    </source>
</evidence>
<name>A0A5J6L6N0_9MICO</name>
<feature type="domain" description="Anti-sigma K factor RskA C-terminal" evidence="13">
    <location>
        <begin position="110"/>
        <end position="245"/>
    </location>
</feature>
<dbReference type="PANTHER" id="PTHR37461:SF1">
    <property type="entry name" value="ANTI-SIGMA-K FACTOR RSKA"/>
    <property type="match status" value="1"/>
</dbReference>
<keyword evidence="7 12" id="KW-0472">Membrane</keyword>
<organism evidence="14 15">
    <name type="scientific">Microbacterium lushaniae</name>
    <dbReference type="NCBI Taxonomy" id="2614639"/>
    <lineage>
        <taxon>Bacteria</taxon>
        <taxon>Bacillati</taxon>
        <taxon>Actinomycetota</taxon>
        <taxon>Actinomycetes</taxon>
        <taxon>Micrococcales</taxon>
        <taxon>Microbacteriaceae</taxon>
        <taxon>Microbacterium</taxon>
    </lineage>
</organism>
<dbReference type="KEGG" id="mlz:F6J85_13880"/>
<dbReference type="EMBL" id="CP044232">
    <property type="protein sequence ID" value="QEW04070.1"/>
    <property type="molecule type" value="Genomic_DNA"/>
</dbReference>
<dbReference type="InterPro" id="IPR041916">
    <property type="entry name" value="Anti_sigma_zinc_sf"/>
</dbReference>
<keyword evidence="6" id="KW-0805">Transcription regulation</keyword>
<keyword evidence="8" id="KW-0804">Transcription</keyword>
<dbReference type="InterPro" id="IPR018764">
    <property type="entry name" value="RskA_C"/>
</dbReference>
<evidence type="ECO:0000313" key="14">
    <source>
        <dbReference type="EMBL" id="QEW04070.1"/>
    </source>
</evidence>
<evidence type="ECO:0000256" key="7">
    <source>
        <dbReference type="ARBA" id="ARBA00023136"/>
    </source>
</evidence>
<dbReference type="Proteomes" id="UP000325516">
    <property type="component" value="Chromosome"/>
</dbReference>
<dbReference type="GO" id="GO:0006417">
    <property type="term" value="P:regulation of translation"/>
    <property type="evidence" value="ECO:0007669"/>
    <property type="project" value="TreeGrafter"/>
</dbReference>
<evidence type="ECO:0000256" key="4">
    <source>
        <dbReference type="ARBA" id="ARBA00022692"/>
    </source>
</evidence>
<dbReference type="RefSeq" id="WP_150925851.1">
    <property type="nucleotide sequence ID" value="NZ_CP044232.1"/>
</dbReference>
<evidence type="ECO:0000256" key="6">
    <source>
        <dbReference type="ARBA" id="ARBA00023015"/>
    </source>
</evidence>
<dbReference type="Gene3D" id="1.10.10.1320">
    <property type="entry name" value="Anti-sigma factor, zinc-finger domain"/>
    <property type="match status" value="1"/>
</dbReference>
<proteinExistence type="predicted"/>
<feature type="region of interest" description="Disordered" evidence="11">
    <location>
        <begin position="77"/>
        <end position="97"/>
    </location>
</feature>
<keyword evidence="4 12" id="KW-0812">Transmembrane</keyword>
<feature type="region of interest" description="Disordered" evidence="11">
    <location>
        <begin position="228"/>
        <end position="253"/>
    </location>
</feature>
<dbReference type="GO" id="GO:0005886">
    <property type="term" value="C:plasma membrane"/>
    <property type="evidence" value="ECO:0007669"/>
    <property type="project" value="UniProtKB-SubCell"/>
</dbReference>
<evidence type="ECO:0000256" key="3">
    <source>
        <dbReference type="ARBA" id="ARBA00022475"/>
    </source>
</evidence>
<evidence type="ECO:0000256" key="2">
    <source>
        <dbReference type="ARBA" id="ARBA00004236"/>
    </source>
</evidence>
<feature type="transmembrane region" description="Helical" evidence="12">
    <location>
        <begin position="108"/>
        <end position="128"/>
    </location>
</feature>
<protein>
    <recommendedName>
        <fullName evidence="10">Regulator of SigK</fullName>
    </recommendedName>
    <alternativeName>
        <fullName evidence="9">Sigma-K anti-sigma factor RskA</fullName>
    </alternativeName>
</protein>
<evidence type="ECO:0000313" key="15">
    <source>
        <dbReference type="Proteomes" id="UP000325516"/>
    </source>
</evidence>
<evidence type="ECO:0000256" key="10">
    <source>
        <dbReference type="ARBA" id="ARBA00030803"/>
    </source>
</evidence>
<dbReference type="GO" id="GO:0016989">
    <property type="term" value="F:sigma factor antagonist activity"/>
    <property type="evidence" value="ECO:0007669"/>
    <property type="project" value="TreeGrafter"/>
</dbReference>
<accession>A0A5J6L6N0</accession>
<keyword evidence="3" id="KW-1003">Cell membrane</keyword>
<comment type="subcellular location">
    <subcellularLocation>
        <location evidence="2">Cell membrane</location>
    </subcellularLocation>
    <subcellularLocation>
        <location evidence="1">Membrane</location>
        <topology evidence="1">Single-pass membrane protein</topology>
    </subcellularLocation>
</comment>
<evidence type="ECO:0000256" key="1">
    <source>
        <dbReference type="ARBA" id="ARBA00004167"/>
    </source>
</evidence>
<evidence type="ECO:0000256" key="5">
    <source>
        <dbReference type="ARBA" id="ARBA00022989"/>
    </source>
</evidence>